<dbReference type="PANTHER" id="PTHR23053">
    <property type="entry name" value="DLEC1 DELETED IN LUNG AND ESOPHAGEAL CANCER 1"/>
    <property type="match status" value="1"/>
</dbReference>
<keyword evidence="5" id="KW-0966">Cell projection</keyword>
<evidence type="ECO:0000256" key="2">
    <source>
        <dbReference type="ARBA" id="ARBA00004496"/>
    </source>
</evidence>
<dbReference type="InterPro" id="IPR013783">
    <property type="entry name" value="Ig-like_fold"/>
</dbReference>
<accession>A0A7J6S667</accession>
<gene>
    <name evidence="8" type="ORF">FOZ62_024444</name>
</gene>
<feature type="domain" description="HYDIN/VesB/CFA65-like Ig-like" evidence="7">
    <location>
        <begin position="813"/>
        <end position="908"/>
    </location>
</feature>
<sequence length="3336" mass="366675">VTFGPLSALQYSCSAYCSIVGSVDRIPLTIHGVGIGPKAAFSYDELDIGEVYVESAHHYEVSLLNRGEITAQFHIAPNASTFGSRFVFEPSSGEIPVGESIDITASFNPNELGDFYEVFHCQLTGSTSTVPLVFKGRSVAPSFTFDVEAIDFGLVSVGFLNTKTITLTNTSDVSFNYVLRVPGDGRLDEKEFDLVPSRGFLKPLARQRIQVDFIAEQVRSYELSLLVDLEGIGEGLLAVPISGRSDVPSISFEPVEVLSFGEVFIHYPFHKRLILHNTSTLPAKFDIITDSDGPADSADPSVAIAEVEPDQPQGRVPAASSHVVTLTLYAKRTGSVNRTVYVKIGGHILPYPITVKARAVGPRVLVEPMAIDWGSVRCLDVVTKTIKLTNDCCIAAPLRVLMKSRTSPWSVEQKVIHLEPQEVYHLTVKLRPNEVQRFTDVLYVIVEEGEDSAINFKCRGTETPIVCDEDLRTIDFGTQYTTQSITKEIVLKNLGRKSRTITWLVNKEAAREKVLKQLAKDGVDLKKAKLPAVPYTIHPATAILPTNKGYRFTISACSQVTDLVEDTAECMEYVGGNKKGKAIFRPSLKTTFVAPLLRMSDNSVPFRYVWSKEDGEKAAMMTRPLEITNISPLPITFSLKIPGPFYIRLPEPAALVAVEGVSVAEGSMSLIPEASVTVEVDFDPSYKVDRQCAVLKQNISITYKDHPQKDSLEAIGEVVFPNLSFERAELDFGAVLNRTVTEKQVLLNTISPNMAFDIEPTAGIIPAHTTETVCFRFNGVPDGLCEAVARCNVSGGPSYDVKLRGRASELSFRIDKTHVDFGSMQFDNSAERELVIANKSCVAAFFAVDLRGLKRRVLTVTPEKGKIHADGKAKLTLNFSPGIPSEVSEVFLIRVSHLPAVAVSVEGCGVYPALVLNLPRANAEEHMRKMEDIAERMPVEVHHTGASSRGTSRRASFMSTTPVGSVILSEHPGTSKSGDPRSSGAAKSHKPAGTTIASMASRRGSSSELGGFIVTPEQVGSIAPGKSLSMAIITELPKDAEEGVRELLWELPIKNGPRYAIHLRARHEIPQLTLPINEVDFGTVVVGQRSKRYLRLINDKHVPVEWSFRVPTTKFGVPLPPWEVPFGITPTFGMLESGQDSIVEVSFTPNAAGAFAEKLVLRIKDNRQSAVIALRGSGSALEVNITPTSFCHLGPVLPYQQDPPCRQELTLENPTDHPIEIYSAEFDTAYVTEEEMLREYDGYDEHSIAEMPLREVGSSSWPRLVESVEKARAKSARAAQRLEVEGSAGEETAEGENTIFELEEDDDLREQREEDFPNRVPPSERLSIILLGPPKTGKTTVARALKVEHLRKRLTVDECVEWIISNPKSLRDDYVAEKLVRKVRDAISECESESPEGVPGLVKADVVAAIRYRLDLPDCNAGVVWDDCSKASKYVAEDSIECISEALPKEESLKFILLDVEGGSDEGRSPETALAAYYSRLEEVLSQELQDVSESLAESERQEQSEAGEPGTDDSGVAPNDVEQLARAELSVKIARRKGELEGLLQWFEEEKPATRAGQYVEEMSALVRKIRGNPVDGDDGNHGDDVVESDDVNEDPVGENATVVTEAQGFDTDSVTPRSTTWLEVLLAAEQPDTRKATEQVLASVAQPAFPAYSRLPHPKTVQLVRKPMTREARAPSGLFMLLTPVKNDEGAEEFLEQARWVIPARSEQRIAVQFYATKPGTFSEQLRFEIVSSGLSPVQRIVDVSGTAGFPKINNDSRNVFMRRIKNRPRAGYPRKQFIVSQSVFDFGPLLAGRTTEMRDALLALGEDDQERLAGERLLRQHTETLRITNNSLFRAEVRCVMASSMSAGPGQPTETPDDSEDSPSLSLDDCPFVIDPSQFTLDQDETMDVQLWCFPQREGQFRDTLAVLVKDNPEVFKWGVEAIGAVPKADLDTDVVDFGSLMVRQRDTRTIHIQNAAAAPVEWELLAADVDQTEESEPVPPREILIEPMGGKLGIGESSDINITFYAEDPVSHDFVMNMLVRDCEGLGRFAPEPRPVHFKAQSFKVQVSVVIPGDDEAPSNVIDFGDIRVGQVAERSFELTNDGEHAVDYSLVVRGKKMRKLLSVDPARSTLEPGQHETVKAALVCPRAMSVVKSPEIFMKLVESRTKEEVKPEMPPFRITANAQFNRVTISPSAEIDFGPLMAGETASETIKVTNDGVFEIPWSLFDLSKPVETPRDETPEAESTLSVGPFNVAPASGTLPLAETAEVTIAFDALEENSYSSKLGLLVEGTESGEPLQIRLSGESYIPGIDTENMHLLFEEQFTSKTREDAEAIVGSADLRVYCEDDKLFSYGPIVTTRSVTERFRLSNPTGITVDVECKLEDVDKDTPFALSPPQLSIPPFEYRYVTMTFSPQEVGTFDGRFSAVVPKGTDPSTNSLSFNVKGEGVVPSLELKAPAFTSIDSSTLGFDFGELPIGASREVSLVLTNEHRIDATYRLERSGAGMRSFSVTGPVNGTLKPGETRHFRVSFVPVAASDGEEFVLKLVTVHNDNESRLLKLNGRGVTLPAEWVLPRGTGEVDGAYNPHDLLDIGDIPIGSEKQLTLGLRNVSGSTQRFEMVEIADPQLRGCIDIAPSAGHVLAGETKTLRLRMRPTDKMILEKATLLFSLVAIDVERRGVPWDNLQQVWASAGGDAATRSEPPYAALSDAAVELPLKLSARSDSISYVCSQEKRVVFSTTVLYHARQHIFVLENASEISFDYSWRLVNAAVRSTAHRAFTVRPQSGTLQARTKLDVALRFSPTEICDFSTVRLELILPQKDEATPVISLELDASATCPVCHFEILDCPTLPGRDDVRIIEFESLGTGVRNRRRFNVLNTTKERYRFFWVDHRQALPDGCATDDAAGGAGGEDTAMGGSLQPFGCVTRDGEIASGKKYEMELLYTPMSYGRHESFWTFRVPSQNLVVPFQFKGVVREPRVDVDLPSLNFGKVLVNYETRRTVNLVNREHLPFQFVIDSASWFDSALSISPMKGVVSPGGKLAITVTFKPAEEKLYNFNIIANVKRKAEPVVLNVKGSAYKIKSTMTLLAAPDAESGQELYSKVPANHDFGSLQVMEKRSAYLCLRNLSSFELEYLIQLRTATRHGMMQASASLVPSNPRMGLVPPHVRVSPTHGSAAADEPTLIEVEYSPPDTHILQGTTLKILVGGSGPGQNVYTIDLSGSSRRPAVDFSFTEKDFGPTFMLQSEASSDMPERPTSGYFGSRADLVITNRDATLCGVTAAKLEDVEEFIIDLPEDLEIAVGESFTMPIIFAPRELSVYTETLELTLNGCTKMNLRLKGRGVPLYLETESPEMQVV</sequence>
<organism evidence="8 9">
    <name type="scientific">Perkinsus olseni</name>
    <name type="common">Perkinsus atlanticus</name>
    <dbReference type="NCBI Taxonomy" id="32597"/>
    <lineage>
        <taxon>Eukaryota</taxon>
        <taxon>Sar</taxon>
        <taxon>Alveolata</taxon>
        <taxon>Perkinsozoa</taxon>
        <taxon>Perkinsea</taxon>
        <taxon>Perkinsida</taxon>
        <taxon>Perkinsidae</taxon>
        <taxon>Perkinsus</taxon>
    </lineage>
</organism>
<evidence type="ECO:0000256" key="1">
    <source>
        <dbReference type="ARBA" id="ARBA00004138"/>
    </source>
</evidence>
<evidence type="ECO:0000259" key="7">
    <source>
        <dbReference type="Pfam" id="PF22544"/>
    </source>
</evidence>
<evidence type="ECO:0000313" key="8">
    <source>
        <dbReference type="EMBL" id="KAF4728233.1"/>
    </source>
</evidence>
<comment type="subcellular location">
    <subcellularLocation>
        <location evidence="1">Cell projection</location>
        <location evidence="1">Cilium</location>
    </subcellularLocation>
    <subcellularLocation>
        <location evidence="2">Cytoplasm</location>
    </subcellularLocation>
</comment>
<feature type="region of interest" description="Disordered" evidence="6">
    <location>
        <begin position="1490"/>
        <end position="1519"/>
    </location>
</feature>
<dbReference type="Gene3D" id="3.40.50.300">
    <property type="entry name" value="P-loop containing nucleotide triphosphate hydrolases"/>
    <property type="match status" value="1"/>
</dbReference>
<feature type="domain" description="HYDIN/VesB/CFA65-like Ig-like" evidence="7">
    <location>
        <begin position="2452"/>
        <end position="2522"/>
    </location>
</feature>
<evidence type="ECO:0000313" key="9">
    <source>
        <dbReference type="Proteomes" id="UP000574390"/>
    </source>
</evidence>
<keyword evidence="4" id="KW-0969">Cilium</keyword>
<feature type="non-terminal residue" evidence="8">
    <location>
        <position position="1"/>
    </location>
</feature>
<dbReference type="PANTHER" id="PTHR23053:SF0">
    <property type="entry name" value="HYDROCEPHALUS-INDUCING PROTEIN HOMOLOG"/>
    <property type="match status" value="1"/>
</dbReference>
<evidence type="ECO:0000256" key="5">
    <source>
        <dbReference type="ARBA" id="ARBA00023273"/>
    </source>
</evidence>
<keyword evidence="3" id="KW-0963">Cytoplasm</keyword>
<feature type="domain" description="HYDIN/VesB/CFA65-like Ig-like" evidence="7">
    <location>
        <begin position="141"/>
        <end position="231"/>
    </location>
</feature>
<proteinExistence type="predicted"/>
<dbReference type="Gene3D" id="2.60.40.10">
    <property type="entry name" value="Immunoglobulins"/>
    <property type="match status" value="18"/>
</dbReference>
<comment type="caution">
    <text evidence="8">The sequence shown here is derived from an EMBL/GenBank/DDBJ whole genome shotgun (WGS) entry which is preliminary data.</text>
</comment>
<evidence type="ECO:0000256" key="4">
    <source>
        <dbReference type="ARBA" id="ARBA00023069"/>
    </source>
</evidence>
<feature type="non-terminal residue" evidence="8">
    <location>
        <position position="3336"/>
    </location>
</feature>
<name>A0A7J6S667_PEROL</name>
<dbReference type="InterPro" id="IPR053879">
    <property type="entry name" value="HYDIN_VesB_CFA65-like_Ig"/>
</dbReference>
<dbReference type="Proteomes" id="UP000574390">
    <property type="component" value="Unassembled WGS sequence"/>
</dbReference>
<dbReference type="Pfam" id="PF22544">
    <property type="entry name" value="HYDIN_VesB_CFA65-like_Ig"/>
    <property type="match status" value="5"/>
</dbReference>
<reference evidence="8 9" key="1">
    <citation type="submission" date="2020-04" db="EMBL/GenBank/DDBJ databases">
        <title>Perkinsus olseni comparative genomics.</title>
        <authorList>
            <person name="Bogema D.R."/>
        </authorList>
    </citation>
    <scope>NUCLEOTIDE SEQUENCE [LARGE SCALE GENOMIC DNA]</scope>
    <source>
        <strain evidence="8">ATCC PRA-205</strain>
    </source>
</reference>
<dbReference type="GO" id="GO:1904158">
    <property type="term" value="P:axonemal central apparatus assembly"/>
    <property type="evidence" value="ECO:0007669"/>
    <property type="project" value="TreeGrafter"/>
</dbReference>
<protein>
    <recommendedName>
        <fullName evidence="7">HYDIN/VesB/CFA65-like Ig-like domain-containing protein</fullName>
    </recommendedName>
</protein>
<dbReference type="GO" id="GO:0003341">
    <property type="term" value="P:cilium movement"/>
    <property type="evidence" value="ECO:0007669"/>
    <property type="project" value="TreeGrafter"/>
</dbReference>
<dbReference type="InterPro" id="IPR033305">
    <property type="entry name" value="Hydin-like"/>
</dbReference>
<feature type="region of interest" description="Disordered" evidence="6">
    <location>
        <begin position="965"/>
        <end position="1003"/>
    </location>
</feature>
<feature type="region of interest" description="Disordered" evidence="6">
    <location>
        <begin position="1847"/>
        <end position="1870"/>
    </location>
</feature>
<feature type="domain" description="HYDIN/VesB/CFA65-like Ig-like" evidence="7">
    <location>
        <begin position="37"/>
        <end position="136"/>
    </location>
</feature>
<evidence type="ECO:0000256" key="3">
    <source>
        <dbReference type="ARBA" id="ARBA00022490"/>
    </source>
</evidence>
<feature type="domain" description="HYDIN/VesB/CFA65-like Ig-like" evidence="7">
    <location>
        <begin position="2958"/>
        <end position="3056"/>
    </location>
</feature>
<dbReference type="InterPro" id="IPR027417">
    <property type="entry name" value="P-loop_NTPase"/>
</dbReference>
<evidence type="ECO:0000256" key="6">
    <source>
        <dbReference type="SAM" id="MobiDB-lite"/>
    </source>
</evidence>
<dbReference type="EMBL" id="JABANM010017166">
    <property type="protein sequence ID" value="KAF4728233.1"/>
    <property type="molecule type" value="Genomic_DNA"/>
</dbReference>
<dbReference type="GO" id="GO:0005930">
    <property type="term" value="C:axoneme"/>
    <property type="evidence" value="ECO:0007669"/>
    <property type="project" value="TreeGrafter"/>
</dbReference>